<dbReference type="EMBL" id="JAMSHT010000001">
    <property type="protein sequence ID" value="MCM8557231.1"/>
    <property type="molecule type" value="Genomic_DNA"/>
</dbReference>
<gene>
    <name evidence="1" type="ORF">NDO55_05285</name>
</gene>
<sequence>MNRIHVVTTAILAALPVTSMIGTVGASQQSTNLSAREVADCRELAGRELVLSHWKNEVTSMQSRPAQSDQGVADFIRLRDAYNGSANAYTSFRNRYISQCGSKSMSRQLWTEMCQGAQDQFCTSFNP</sequence>
<protein>
    <submittedName>
        <fullName evidence="1">Uncharacterized protein</fullName>
    </submittedName>
</protein>
<dbReference type="RefSeq" id="WP_252113126.1">
    <property type="nucleotide sequence ID" value="NZ_JAMSHT010000001.1"/>
</dbReference>
<evidence type="ECO:0000313" key="2">
    <source>
        <dbReference type="Proteomes" id="UP001155128"/>
    </source>
</evidence>
<name>A0A9X2J3E9_9SPHN</name>
<proteinExistence type="predicted"/>
<evidence type="ECO:0000313" key="1">
    <source>
        <dbReference type="EMBL" id="MCM8557231.1"/>
    </source>
</evidence>
<keyword evidence="2" id="KW-1185">Reference proteome</keyword>
<accession>A0A9X2J3E9</accession>
<dbReference type="AlphaFoldDB" id="A0A9X2J3E9"/>
<reference evidence="1" key="1">
    <citation type="submission" date="2022-06" db="EMBL/GenBank/DDBJ databases">
        <title>Sphingomicrobium sedimins sp. nov., a marine bacterium isolated from tidal flat.</title>
        <authorList>
            <person name="Kim C.-H."/>
            <person name="Yoo Y."/>
            <person name="Kim J.-J."/>
        </authorList>
    </citation>
    <scope>NUCLEOTIDE SEQUENCE</scope>
    <source>
        <strain evidence="1">GRR-S6-50</strain>
    </source>
</reference>
<comment type="caution">
    <text evidence="1">The sequence shown here is derived from an EMBL/GenBank/DDBJ whole genome shotgun (WGS) entry which is preliminary data.</text>
</comment>
<organism evidence="1 2">
    <name type="scientific">Sphingomicrobium sediminis</name>
    <dbReference type="NCBI Taxonomy" id="2950949"/>
    <lineage>
        <taxon>Bacteria</taxon>
        <taxon>Pseudomonadati</taxon>
        <taxon>Pseudomonadota</taxon>
        <taxon>Alphaproteobacteria</taxon>
        <taxon>Sphingomonadales</taxon>
        <taxon>Sphingomonadaceae</taxon>
        <taxon>Sphingomicrobium</taxon>
    </lineage>
</organism>
<dbReference type="Proteomes" id="UP001155128">
    <property type="component" value="Unassembled WGS sequence"/>
</dbReference>